<protein>
    <recommendedName>
        <fullName evidence="6">Carboxylic ester hydrolase</fullName>
        <ecNumber evidence="6">3.1.1.-</ecNumber>
    </recommendedName>
</protein>
<dbReference type="GO" id="GO:0052689">
    <property type="term" value="F:carboxylic ester hydrolase activity"/>
    <property type="evidence" value="ECO:0007669"/>
    <property type="project" value="UniProtKB-KW"/>
</dbReference>
<comment type="similarity">
    <text evidence="1 6">Belongs to the type-B carboxylesterase/lipase family.</text>
</comment>
<feature type="chain" id="PRO_5042672312" description="Carboxylic ester hydrolase" evidence="6">
    <location>
        <begin position="18"/>
        <end position="565"/>
    </location>
</feature>
<accession>A0AAN7Q5D5</accession>
<keyword evidence="9" id="KW-1185">Reference proteome</keyword>
<proteinExistence type="inferred from homology"/>
<dbReference type="SUPFAM" id="SSF53474">
    <property type="entry name" value="alpha/beta-Hydrolases"/>
    <property type="match status" value="1"/>
</dbReference>
<keyword evidence="6" id="KW-0732">Signal</keyword>
<dbReference type="PANTHER" id="PTHR11559">
    <property type="entry name" value="CARBOXYLESTERASE"/>
    <property type="match status" value="1"/>
</dbReference>
<gene>
    <name evidence="8" type="ORF">RN001_008741</name>
</gene>
<feature type="domain" description="Carboxylesterase type B" evidence="7">
    <location>
        <begin position="23"/>
        <end position="549"/>
    </location>
</feature>
<reference evidence="9" key="1">
    <citation type="submission" date="2023-01" db="EMBL/GenBank/DDBJ databases">
        <title>Key to firefly adult light organ development and bioluminescence: homeobox transcription factors regulate luciferase expression and transportation to peroxisome.</title>
        <authorList>
            <person name="Fu X."/>
        </authorList>
    </citation>
    <scope>NUCLEOTIDE SEQUENCE [LARGE SCALE GENOMIC DNA]</scope>
</reference>
<dbReference type="PROSITE" id="PS00122">
    <property type="entry name" value="CARBOXYLESTERASE_B_1"/>
    <property type="match status" value="1"/>
</dbReference>
<evidence type="ECO:0000256" key="1">
    <source>
        <dbReference type="ARBA" id="ARBA00005964"/>
    </source>
</evidence>
<name>A0AAN7Q5D5_9COLE</name>
<evidence type="ECO:0000313" key="9">
    <source>
        <dbReference type="Proteomes" id="UP001353858"/>
    </source>
</evidence>
<dbReference type="CDD" id="cd00312">
    <property type="entry name" value="Esterase_lipase"/>
    <property type="match status" value="1"/>
</dbReference>
<dbReference type="InterPro" id="IPR002018">
    <property type="entry name" value="CarbesteraseB"/>
</dbReference>
<dbReference type="InterPro" id="IPR019826">
    <property type="entry name" value="Carboxylesterase_B_AS"/>
</dbReference>
<dbReference type="Proteomes" id="UP001353858">
    <property type="component" value="Unassembled WGS sequence"/>
</dbReference>
<organism evidence="8 9">
    <name type="scientific">Aquatica leii</name>
    <dbReference type="NCBI Taxonomy" id="1421715"/>
    <lineage>
        <taxon>Eukaryota</taxon>
        <taxon>Metazoa</taxon>
        <taxon>Ecdysozoa</taxon>
        <taxon>Arthropoda</taxon>
        <taxon>Hexapoda</taxon>
        <taxon>Insecta</taxon>
        <taxon>Pterygota</taxon>
        <taxon>Neoptera</taxon>
        <taxon>Endopterygota</taxon>
        <taxon>Coleoptera</taxon>
        <taxon>Polyphaga</taxon>
        <taxon>Elateriformia</taxon>
        <taxon>Elateroidea</taxon>
        <taxon>Lampyridae</taxon>
        <taxon>Luciolinae</taxon>
        <taxon>Aquatica</taxon>
    </lineage>
</organism>
<keyword evidence="4" id="KW-1015">Disulfide bond</keyword>
<keyword evidence="5" id="KW-0325">Glycoprotein</keyword>
<evidence type="ECO:0000256" key="4">
    <source>
        <dbReference type="ARBA" id="ARBA00023157"/>
    </source>
</evidence>
<evidence type="ECO:0000256" key="3">
    <source>
        <dbReference type="ARBA" id="ARBA00022801"/>
    </source>
</evidence>
<dbReference type="EMBL" id="JARPUR010000003">
    <property type="protein sequence ID" value="KAK4880595.1"/>
    <property type="molecule type" value="Genomic_DNA"/>
</dbReference>
<evidence type="ECO:0000256" key="6">
    <source>
        <dbReference type="RuleBase" id="RU361235"/>
    </source>
</evidence>
<evidence type="ECO:0000256" key="2">
    <source>
        <dbReference type="ARBA" id="ARBA00022487"/>
    </source>
</evidence>
<keyword evidence="2" id="KW-0719">Serine esterase</keyword>
<dbReference type="Pfam" id="PF00135">
    <property type="entry name" value="COesterase"/>
    <property type="match status" value="1"/>
</dbReference>
<sequence>MIIKLSVLFIAVLVANASELEDGPEVTVAQGKIKGKYWKSRQGKKFSAFMSIPYAEPPLGDLRFKPPVPGRAWNGTLDGTKTHDVCPQRNIYIRSEIIEGNENCLFLNVYTPQVSTMEKSNYAVMVFFHGGGWLCGSGNSMWFRPDVLLDKDIVLVVPNYRLGALGFLSTGDEVLPGNNGMKDQSLALKWVANNIVKFGGDPNKVTIFGESAGGVSAHLHMMSPLSKGLFQAAISQSGTVHVPWGLAKPGENLKQSHKLAKSFNCPTSNSQRMLDCLKTIDSYDVVAKDKLFMEWDTDPMIPFRPVIEPNLPGAFLSEHPSETIKSNQLSQVPWMTGITTEDGVLRAAAIFGNSHLMHELNKEFNRVVPISLFYKDSCTNKDFVSNEIRNFYLGSKDIDNSTRYNVIDMYTDGWFLHGADESVRQHLKYTKQPTYYYLFGHHGVASFSQLFGDPHQRYGVCHADDLQYLFPVGDLLFPEQKQDELDKRMTEVLTTLWTNFAKYHDPTPSVDYVLHSKWEPVTSEKFEYYYIGGGVHATNGLLWERAQFWRNLPIKWNTHCEKDEL</sequence>
<dbReference type="Gene3D" id="3.40.50.1820">
    <property type="entry name" value="alpha/beta hydrolase"/>
    <property type="match status" value="1"/>
</dbReference>
<dbReference type="EC" id="3.1.1.-" evidence="6"/>
<evidence type="ECO:0000313" key="8">
    <source>
        <dbReference type="EMBL" id="KAK4880595.1"/>
    </source>
</evidence>
<dbReference type="AlphaFoldDB" id="A0AAN7Q5D5"/>
<feature type="signal peptide" evidence="6">
    <location>
        <begin position="1"/>
        <end position="17"/>
    </location>
</feature>
<comment type="caution">
    <text evidence="8">The sequence shown here is derived from an EMBL/GenBank/DDBJ whole genome shotgun (WGS) entry which is preliminary data.</text>
</comment>
<dbReference type="InterPro" id="IPR029058">
    <property type="entry name" value="AB_hydrolase_fold"/>
</dbReference>
<dbReference type="InterPro" id="IPR050309">
    <property type="entry name" value="Type-B_Carboxylest/Lipase"/>
</dbReference>
<keyword evidence="3 6" id="KW-0378">Hydrolase</keyword>
<evidence type="ECO:0000259" key="7">
    <source>
        <dbReference type="Pfam" id="PF00135"/>
    </source>
</evidence>
<evidence type="ECO:0000256" key="5">
    <source>
        <dbReference type="ARBA" id="ARBA00023180"/>
    </source>
</evidence>